<keyword evidence="2" id="KW-1185">Reference proteome</keyword>
<reference evidence="1" key="1">
    <citation type="submission" date="2025-05" db="UniProtKB">
        <authorList>
            <consortium name="Ensembl"/>
        </authorList>
    </citation>
    <scope>IDENTIFICATION</scope>
</reference>
<name>A0A8C9URQ6_SPEDA</name>
<evidence type="ECO:0000313" key="1">
    <source>
        <dbReference type="Ensembl" id="ENSSDAP00000015914.1"/>
    </source>
</evidence>
<dbReference type="AlphaFoldDB" id="A0A8C9URQ6"/>
<dbReference type="Ensembl" id="ENSSDAT00000018061.1">
    <property type="protein sequence ID" value="ENSSDAP00000015906.1"/>
    <property type="gene ID" value="ENSSDAG00000014382.1"/>
</dbReference>
<proteinExistence type="predicted"/>
<dbReference type="Ensembl" id="ENSSDAT00000018042.1">
    <property type="protein sequence ID" value="ENSSDAP00000015889.1"/>
    <property type="gene ID" value="ENSSDAG00000014371.1"/>
</dbReference>
<protein>
    <submittedName>
        <fullName evidence="1">Uncharacterized protein</fullName>
    </submittedName>
</protein>
<organism evidence="1 2">
    <name type="scientific">Spermophilus dauricus</name>
    <name type="common">Daurian ground squirrel</name>
    <dbReference type="NCBI Taxonomy" id="99837"/>
    <lineage>
        <taxon>Eukaryota</taxon>
        <taxon>Metazoa</taxon>
        <taxon>Chordata</taxon>
        <taxon>Craniata</taxon>
        <taxon>Vertebrata</taxon>
        <taxon>Euteleostomi</taxon>
        <taxon>Mammalia</taxon>
        <taxon>Eutheria</taxon>
        <taxon>Euarchontoglires</taxon>
        <taxon>Glires</taxon>
        <taxon>Rodentia</taxon>
        <taxon>Sciuromorpha</taxon>
        <taxon>Sciuridae</taxon>
        <taxon>Xerinae</taxon>
        <taxon>Marmotini</taxon>
        <taxon>Spermophilus</taxon>
    </lineage>
</organism>
<dbReference type="Ensembl" id="ENSSDAT00000018072.1">
    <property type="protein sequence ID" value="ENSSDAP00000015914.1"/>
    <property type="gene ID" value="ENSSDAG00000014399.1"/>
</dbReference>
<sequence>MDAGCPQAFLEGGPCTVASYPDEDIPQDILKNLVEGLPQPREIPPHLDEYTQEEGWAFWRVGCPLQPFRNKNQNHDEMSLHVCQDGKITNSGHPSPSFLAK</sequence>
<evidence type="ECO:0000313" key="2">
    <source>
        <dbReference type="Proteomes" id="UP000694422"/>
    </source>
</evidence>
<dbReference type="Proteomes" id="UP000694422">
    <property type="component" value="Unplaced"/>
</dbReference>
<accession>A0A8C9URQ6</accession>